<gene>
    <name evidence="3" type="ORF">H0484_10245</name>
</gene>
<evidence type="ECO:0000313" key="3">
    <source>
        <dbReference type="EMBL" id="MCB5364124.1"/>
    </source>
</evidence>
<evidence type="ECO:0000313" key="4">
    <source>
        <dbReference type="Proteomes" id="UP000776983"/>
    </source>
</evidence>
<dbReference type="PANTHER" id="PTHR30024:SF48">
    <property type="entry name" value="ABC TRANSPORTER SUBSTRATE-BINDING PROTEIN"/>
    <property type="match status" value="1"/>
</dbReference>
<proteinExistence type="predicted"/>
<feature type="signal peptide" evidence="1">
    <location>
        <begin position="1"/>
        <end position="22"/>
    </location>
</feature>
<organism evidence="3 4">
    <name type="scientific">Mesopusillimonas faecipullorum</name>
    <dbReference type="NCBI Taxonomy" id="2755040"/>
    <lineage>
        <taxon>Bacteria</taxon>
        <taxon>Pseudomonadati</taxon>
        <taxon>Pseudomonadota</taxon>
        <taxon>Betaproteobacteria</taxon>
        <taxon>Burkholderiales</taxon>
        <taxon>Alcaligenaceae</taxon>
        <taxon>Mesopusillimonas</taxon>
    </lineage>
</organism>
<dbReference type="Gene3D" id="3.40.190.10">
    <property type="entry name" value="Periplasmic binding protein-like II"/>
    <property type="match status" value="2"/>
</dbReference>
<evidence type="ECO:0000256" key="1">
    <source>
        <dbReference type="SAM" id="SignalP"/>
    </source>
</evidence>
<reference evidence="3 4" key="1">
    <citation type="submission" date="2020-07" db="EMBL/GenBank/DDBJ databases">
        <title>Pusillimonas sp. nov., isolated from poultry manure in Taiwan.</title>
        <authorList>
            <person name="Lin S.-Y."/>
            <person name="Tang Y.-S."/>
            <person name="Young C.-C."/>
        </authorList>
    </citation>
    <scope>NUCLEOTIDE SEQUENCE [LARGE SCALE GENOMIC DNA]</scope>
    <source>
        <strain evidence="3 4">CC-YST705</strain>
    </source>
</reference>
<dbReference type="Proteomes" id="UP000776983">
    <property type="component" value="Unassembled WGS sequence"/>
</dbReference>
<dbReference type="InterPro" id="IPR015168">
    <property type="entry name" value="SsuA/THI5"/>
</dbReference>
<dbReference type="EMBL" id="JACDXW010000005">
    <property type="protein sequence ID" value="MCB5364124.1"/>
    <property type="molecule type" value="Genomic_DNA"/>
</dbReference>
<comment type="caution">
    <text evidence="3">The sequence shown here is derived from an EMBL/GenBank/DDBJ whole genome shotgun (WGS) entry which is preliminary data.</text>
</comment>
<dbReference type="SUPFAM" id="SSF53850">
    <property type="entry name" value="Periplasmic binding protein-like II"/>
    <property type="match status" value="1"/>
</dbReference>
<keyword evidence="4" id="KW-1185">Reference proteome</keyword>
<sequence>MKTCKMWLVVAGMTSLAAVAQAQEVPTLRVGWTIPAEEAKYLMMKRPELFPDLGKTYQIKWTQFQGTSPMVQAMRANVLDCATMAPLSMAQGFIESGLKSYIIAQHAHEEPGYFSPYWAVKADSPIKSAQDLKGKVIGTNAYGSGVYFQMILWLKKNGLDPEKDVKIVETGFPASADAIRSGRVDAGPLVQPFALLAEEKGDVRKLFALSEVQSPTVQIFDACNQSYAEEHPEVVKAYVRDLERAMDYLLKDPKLAVTVASEVTKAPEALLGRYLFTKADFAHPAGMKPDLDAIQKTLDLQHEGGFLSKRVDVKDFVRTDLMAPLP</sequence>
<keyword evidence="1" id="KW-0732">Signal</keyword>
<name>A0ABS8CDL7_9BURK</name>
<dbReference type="Pfam" id="PF09084">
    <property type="entry name" value="NMT1"/>
    <property type="match status" value="1"/>
</dbReference>
<feature type="domain" description="SsuA/THI5-like" evidence="2">
    <location>
        <begin position="118"/>
        <end position="254"/>
    </location>
</feature>
<accession>A0ABS8CDL7</accession>
<dbReference type="RefSeq" id="WP_226954527.1">
    <property type="nucleotide sequence ID" value="NZ_JACDXW010000005.1"/>
</dbReference>
<evidence type="ECO:0000259" key="2">
    <source>
        <dbReference type="Pfam" id="PF09084"/>
    </source>
</evidence>
<feature type="chain" id="PRO_5047331278" evidence="1">
    <location>
        <begin position="23"/>
        <end position="326"/>
    </location>
</feature>
<dbReference type="PANTHER" id="PTHR30024">
    <property type="entry name" value="ALIPHATIC SULFONATES-BINDING PROTEIN-RELATED"/>
    <property type="match status" value="1"/>
</dbReference>
<protein>
    <submittedName>
        <fullName evidence="3">ABC transporter substrate-binding protein</fullName>
    </submittedName>
</protein>